<dbReference type="SUPFAM" id="SSF47090">
    <property type="entry name" value="PGBD-like"/>
    <property type="match status" value="2"/>
</dbReference>
<name>A0ABT2MP55_9CYAN</name>
<dbReference type="PANTHER" id="PTHR41533:SF1">
    <property type="entry name" value="L,D-TRANSPEPTIDASE YCBB-RELATED"/>
    <property type="match status" value="1"/>
</dbReference>
<dbReference type="InterPro" id="IPR036365">
    <property type="entry name" value="PGBD-like_sf"/>
</dbReference>
<comment type="caution">
    <text evidence="3">The sequence shown here is derived from an EMBL/GenBank/DDBJ whole genome shotgun (WGS) entry which is preliminary data.</text>
</comment>
<dbReference type="InterPro" id="IPR052905">
    <property type="entry name" value="LD-transpeptidase_YkuD-like"/>
</dbReference>
<dbReference type="InterPro" id="IPR002477">
    <property type="entry name" value="Peptidoglycan-bd-like"/>
</dbReference>
<accession>A0ABT2MP55</accession>
<dbReference type="Pfam" id="PF01471">
    <property type="entry name" value="PG_binding_1"/>
    <property type="match status" value="2"/>
</dbReference>
<proteinExistence type="predicted"/>
<dbReference type="Gene3D" id="1.10.101.10">
    <property type="entry name" value="PGBD-like superfamily/PGBD"/>
    <property type="match status" value="2"/>
</dbReference>
<dbReference type="EMBL" id="JAMXFF010000011">
    <property type="protein sequence ID" value="MCT7966518.1"/>
    <property type="molecule type" value="Genomic_DNA"/>
</dbReference>
<evidence type="ECO:0000313" key="4">
    <source>
        <dbReference type="Proteomes" id="UP001525890"/>
    </source>
</evidence>
<dbReference type="Proteomes" id="UP001525890">
    <property type="component" value="Unassembled WGS sequence"/>
</dbReference>
<keyword evidence="4" id="KW-1185">Reference proteome</keyword>
<protein>
    <submittedName>
        <fullName evidence="3">Peptidoglycan-binding protein</fullName>
    </submittedName>
</protein>
<organism evidence="3 4">
    <name type="scientific">Laspinema palackyanum D2a</name>
    <dbReference type="NCBI Taxonomy" id="2953684"/>
    <lineage>
        <taxon>Bacteria</taxon>
        <taxon>Bacillati</taxon>
        <taxon>Cyanobacteriota</taxon>
        <taxon>Cyanophyceae</taxon>
        <taxon>Oscillatoriophycideae</taxon>
        <taxon>Oscillatoriales</taxon>
        <taxon>Laspinemataceae</taxon>
        <taxon>Laspinema</taxon>
        <taxon>Laspinema palackyanum</taxon>
    </lineage>
</organism>
<evidence type="ECO:0000256" key="1">
    <source>
        <dbReference type="SAM" id="MobiDB-lite"/>
    </source>
</evidence>
<feature type="domain" description="Peptidoglycan binding-like" evidence="2">
    <location>
        <begin position="9"/>
        <end position="61"/>
    </location>
</feature>
<dbReference type="PANTHER" id="PTHR41533">
    <property type="entry name" value="L,D-TRANSPEPTIDASE HI_1667-RELATED"/>
    <property type="match status" value="1"/>
</dbReference>
<gene>
    <name evidence="3" type="ORF">NG799_09260</name>
</gene>
<evidence type="ECO:0000259" key="2">
    <source>
        <dbReference type="Pfam" id="PF01471"/>
    </source>
</evidence>
<feature type="region of interest" description="Disordered" evidence="1">
    <location>
        <begin position="63"/>
        <end position="84"/>
    </location>
</feature>
<sequence>MTVLKAGDRGDSVKFLQQKLQTLELFSGQVDGIFGPKTEAAVKTFQKNMGLSADGIVGKETSDNFEGVMRSPKPGPTLRLGSKGDEVKSLQETLKKVGYDPGAIDGIFGPKTEAAVKAVQQKNKMVVDGVVGTWTWRKLVFLTFLF</sequence>
<reference evidence="3 4" key="1">
    <citation type="journal article" date="2022" name="Front. Microbiol.">
        <title>High genomic differentiation and limited gene flow indicate recent cryptic speciation within the genus Laspinema (cyanobacteria).</title>
        <authorList>
            <person name="Stanojkovic A."/>
            <person name="Skoupy S."/>
            <person name="Skaloud P."/>
            <person name="Dvorak P."/>
        </authorList>
    </citation>
    <scope>NUCLEOTIDE SEQUENCE [LARGE SCALE GENOMIC DNA]</scope>
    <source>
        <strain evidence="3 4">D2a</strain>
    </source>
</reference>
<evidence type="ECO:0000313" key="3">
    <source>
        <dbReference type="EMBL" id="MCT7966518.1"/>
    </source>
</evidence>
<feature type="domain" description="Peptidoglycan binding-like" evidence="2">
    <location>
        <begin position="84"/>
        <end position="139"/>
    </location>
</feature>
<dbReference type="RefSeq" id="WP_368006160.1">
    <property type="nucleotide sequence ID" value="NZ_JAMXFF010000011.1"/>
</dbReference>
<dbReference type="InterPro" id="IPR036366">
    <property type="entry name" value="PGBDSf"/>
</dbReference>